<dbReference type="PANTHER" id="PTHR45228:SF4">
    <property type="entry name" value="LIPOPROTEIN"/>
    <property type="match status" value="1"/>
</dbReference>
<evidence type="ECO:0000313" key="3">
    <source>
        <dbReference type="Proteomes" id="UP001390669"/>
    </source>
</evidence>
<feature type="domain" description="HD-GYP" evidence="1">
    <location>
        <begin position="1"/>
        <end position="201"/>
    </location>
</feature>
<dbReference type="PROSITE" id="PS51832">
    <property type="entry name" value="HD_GYP"/>
    <property type="match status" value="1"/>
</dbReference>
<proteinExistence type="predicted"/>
<comment type="caution">
    <text evidence="2">The sequence shown here is derived from an EMBL/GenBank/DDBJ whole genome shotgun (WGS) entry which is preliminary data.</text>
</comment>
<gene>
    <name evidence="2" type="ORF">VSR33_09075</name>
</gene>
<accession>A0ABU9S8E7</accession>
<evidence type="ECO:0000259" key="1">
    <source>
        <dbReference type="PROSITE" id="PS51832"/>
    </source>
</evidence>
<keyword evidence="3" id="KW-1185">Reference proteome</keyword>
<dbReference type="EMBL" id="JAYMRW010000003">
    <property type="protein sequence ID" value="MEM5447644.1"/>
    <property type="molecule type" value="Genomic_DNA"/>
</dbReference>
<dbReference type="RefSeq" id="WP_368685436.1">
    <property type="nucleotide sequence ID" value="NZ_JAYMRW010000003.1"/>
</dbReference>
<name>A0ABU9S8E7_9BURK</name>
<dbReference type="SUPFAM" id="SSF109604">
    <property type="entry name" value="HD-domain/PDEase-like"/>
    <property type="match status" value="1"/>
</dbReference>
<dbReference type="PANTHER" id="PTHR45228">
    <property type="entry name" value="CYCLIC DI-GMP PHOSPHODIESTERASE TM_0186-RELATED"/>
    <property type="match status" value="1"/>
</dbReference>
<evidence type="ECO:0000313" key="2">
    <source>
        <dbReference type="EMBL" id="MEM5447644.1"/>
    </source>
</evidence>
<protein>
    <submittedName>
        <fullName evidence="2">HD domain-containing phosphohydrolase</fullName>
    </submittedName>
</protein>
<reference evidence="2 3" key="1">
    <citation type="submission" date="2024-01" db="EMBL/GenBank/DDBJ databases">
        <title>The diversity of rhizobia nodulating Mimosa spp. in eleven states of Brazil covering several biomes is determined by host plant, location, and edaphic factors.</title>
        <authorList>
            <person name="Rouws L."/>
            <person name="Barauna A."/>
            <person name="Beukes C."/>
            <person name="De Faria S.M."/>
            <person name="Gross E."/>
            <person name="Dos Reis Junior F.B."/>
            <person name="Simon M."/>
            <person name="Maluk M."/>
            <person name="Odee D.W."/>
            <person name="Kenicer G."/>
            <person name="Young J.P.W."/>
            <person name="Reis V.M."/>
            <person name="Zilli J."/>
            <person name="James E.K."/>
        </authorList>
    </citation>
    <scope>NUCLEOTIDE SEQUENCE [LARGE SCALE GENOMIC DNA]</scope>
    <source>
        <strain evidence="2 3">JPY164</strain>
    </source>
</reference>
<organism evidence="2 3">
    <name type="scientific">Paraburkholderia guartelaensis</name>
    <dbReference type="NCBI Taxonomy" id="2546446"/>
    <lineage>
        <taxon>Bacteria</taxon>
        <taxon>Pseudomonadati</taxon>
        <taxon>Pseudomonadota</taxon>
        <taxon>Betaproteobacteria</taxon>
        <taxon>Burkholderiales</taxon>
        <taxon>Burkholderiaceae</taxon>
        <taxon>Paraburkholderia</taxon>
    </lineage>
</organism>
<dbReference type="InterPro" id="IPR052020">
    <property type="entry name" value="Cyclic_di-GMP/3'3'-cGAMP_PDE"/>
</dbReference>
<dbReference type="Proteomes" id="UP001390669">
    <property type="component" value="Unassembled WGS sequence"/>
</dbReference>
<sequence length="201" mass="22391">MNTIFLMQMGNPAMRELIAHSTRTALYTFYLATELTGKTRGAPGHDRCDPQLLALAALFHDIGKLVVPENILEKPQRLTSEEFRIIQTHTVAGAAMISRTMVNVPLAAKQTMEDICRFHHERWDGSGYPEGRKGEEIPFGARIVAICDAYDAMVHDRAYSRARSHESARAIISEGRGALFDSYLADVFLSLPSRLLMICPA</sequence>
<dbReference type="Pfam" id="PF13487">
    <property type="entry name" value="HD_5"/>
    <property type="match status" value="1"/>
</dbReference>
<dbReference type="InterPro" id="IPR037522">
    <property type="entry name" value="HD_GYP_dom"/>
</dbReference>
<dbReference type="CDD" id="cd00077">
    <property type="entry name" value="HDc"/>
    <property type="match status" value="1"/>
</dbReference>
<dbReference type="NCBIfam" id="TIGR00277">
    <property type="entry name" value="HDIG"/>
    <property type="match status" value="1"/>
</dbReference>
<dbReference type="InterPro" id="IPR006675">
    <property type="entry name" value="HDIG_dom"/>
</dbReference>
<dbReference type="SMART" id="SM00471">
    <property type="entry name" value="HDc"/>
    <property type="match status" value="1"/>
</dbReference>
<dbReference type="InterPro" id="IPR003607">
    <property type="entry name" value="HD/PDEase_dom"/>
</dbReference>
<dbReference type="Gene3D" id="1.10.3210.10">
    <property type="entry name" value="Hypothetical protein af1432"/>
    <property type="match status" value="1"/>
</dbReference>